<accession>A0A9P6DWX1</accession>
<dbReference type="GO" id="GO:0061630">
    <property type="term" value="F:ubiquitin protein ligase activity"/>
    <property type="evidence" value="ECO:0007669"/>
    <property type="project" value="UniProtKB-EC"/>
</dbReference>
<evidence type="ECO:0000256" key="2">
    <source>
        <dbReference type="ARBA" id="ARBA00004906"/>
    </source>
</evidence>
<dbReference type="InterPro" id="IPR050409">
    <property type="entry name" value="E3_ubiq-protein_ligase"/>
</dbReference>
<organism evidence="8 9">
    <name type="scientific">Hydnum rufescens UP504</name>
    <dbReference type="NCBI Taxonomy" id="1448309"/>
    <lineage>
        <taxon>Eukaryota</taxon>
        <taxon>Fungi</taxon>
        <taxon>Dikarya</taxon>
        <taxon>Basidiomycota</taxon>
        <taxon>Agaricomycotina</taxon>
        <taxon>Agaricomycetes</taxon>
        <taxon>Cantharellales</taxon>
        <taxon>Hydnaceae</taxon>
        <taxon>Hydnum</taxon>
    </lineage>
</organism>
<dbReference type="GO" id="GO:0006511">
    <property type="term" value="P:ubiquitin-dependent protein catabolic process"/>
    <property type="evidence" value="ECO:0007669"/>
    <property type="project" value="TreeGrafter"/>
</dbReference>
<dbReference type="EC" id="2.3.2.26" evidence="3"/>
<dbReference type="PANTHER" id="PTHR11254">
    <property type="entry name" value="HECT DOMAIN UBIQUITIN-PROTEIN LIGASE"/>
    <property type="match status" value="1"/>
</dbReference>
<comment type="caution">
    <text evidence="8">The sequence shown here is derived from an EMBL/GenBank/DDBJ whole genome shotgun (WGS) entry which is preliminary data.</text>
</comment>
<dbReference type="AlphaFoldDB" id="A0A9P6DWX1"/>
<evidence type="ECO:0000256" key="3">
    <source>
        <dbReference type="ARBA" id="ARBA00012485"/>
    </source>
</evidence>
<sequence length="144" mass="16843">KRKITLFNLEGIDEDPYRGMTWVWENNTTNLVSEAFITTKDRLSGMATTELKPSSADTPVSEENKKEYVEAVIKNRISCHLAKVFDEYEPELLLSGMLHIDVEDWTKFTGHRGYGMNEQVTHWFWQAIRNWPITYKSWLLQLAT</sequence>
<dbReference type="PANTHER" id="PTHR11254:SF440">
    <property type="entry name" value="E3 UBIQUITIN-PROTEIN LIGASE NEDD-4"/>
    <property type="match status" value="1"/>
</dbReference>
<dbReference type="SUPFAM" id="SSF56204">
    <property type="entry name" value="Hect, E3 ligase catalytic domain"/>
    <property type="match status" value="1"/>
</dbReference>
<keyword evidence="9" id="KW-1185">Reference proteome</keyword>
<name>A0A9P6DWX1_9AGAM</name>
<dbReference type="Gene3D" id="3.30.2410.10">
    <property type="entry name" value="Hect, E3 ligase catalytic domain"/>
    <property type="match status" value="1"/>
</dbReference>
<evidence type="ECO:0000259" key="7">
    <source>
        <dbReference type="PROSITE" id="PS50237"/>
    </source>
</evidence>
<dbReference type="EMBL" id="MU128975">
    <property type="protein sequence ID" value="KAF9513220.1"/>
    <property type="molecule type" value="Genomic_DNA"/>
</dbReference>
<comment type="pathway">
    <text evidence="2">Protein modification; protein ubiquitination.</text>
</comment>
<keyword evidence="4" id="KW-0808">Transferase</keyword>
<feature type="non-terminal residue" evidence="8">
    <location>
        <position position="1"/>
    </location>
</feature>
<dbReference type="GO" id="GO:0005737">
    <property type="term" value="C:cytoplasm"/>
    <property type="evidence" value="ECO:0007669"/>
    <property type="project" value="TreeGrafter"/>
</dbReference>
<feature type="non-terminal residue" evidence="8">
    <location>
        <position position="144"/>
    </location>
</feature>
<evidence type="ECO:0000256" key="5">
    <source>
        <dbReference type="ARBA" id="ARBA00022786"/>
    </source>
</evidence>
<evidence type="ECO:0000256" key="4">
    <source>
        <dbReference type="ARBA" id="ARBA00022679"/>
    </source>
</evidence>
<evidence type="ECO:0000313" key="9">
    <source>
        <dbReference type="Proteomes" id="UP000886523"/>
    </source>
</evidence>
<dbReference type="InterPro" id="IPR000569">
    <property type="entry name" value="HECT_dom"/>
</dbReference>
<proteinExistence type="predicted"/>
<feature type="domain" description="HECT" evidence="7">
    <location>
        <begin position="1"/>
        <end position="144"/>
    </location>
</feature>
<dbReference type="GO" id="GO:0016567">
    <property type="term" value="P:protein ubiquitination"/>
    <property type="evidence" value="ECO:0007669"/>
    <property type="project" value="TreeGrafter"/>
</dbReference>
<dbReference type="InterPro" id="IPR035983">
    <property type="entry name" value="Hect_E3_ubiquitin_ligase"/>
</dbReference>
<evidence type="ECO:0000313" key="8">
    <source>
        <dbReference type="EMBL" id="KAF9513220.1"/>
    </source>
</evidence>
<dbReference type="PROSITE" id="PS50237">
    <property type="entry name" value="HECT"/>
    <property type="match status" value="1"/>
</dbReference>
<dbReference type="Pfam" id="PF00632">
    <property type="entry name" value="HECT"/>
    <property type="match status" value="1"/>
</dbReference>
<keyword evidence="5 6" id="KW-0833">Ubl conjugation pathway</keyword>
<dbReference type="OrthoDB" id="8068875at2759"/>
<comment type="caution">
    <text evidence="6">Lacks conserved residue(s) required for the propagation of feature annotation.</text>
</comment>
<comment type="catalytic activity">
    <reaction evidence="1">
        <text>S-ubiquitinyl-[E2 ubiquitin-conjugating enzyme]-L-cysteine + [acceptor protein]-L-lysine = [E2 ubiquitin-conjugating enzyme]-L-cysteine + N(6)-ubiquitinyl-[acceptor protein]-L-lysine.</text>
        <dbReference type="EC" id="2.3.2.26"/>
    </reaction>
</comment>
<dbReference type="Proteomes" id="UP000886523">
    <property type="component" value="Unassembled WGS sequence"/>
</dbReference>
<protein>
    <recommendedName>
        <fullName evidence="3">HECT-type E3 ubiquitin transferase</fullName>
        <ecNumber evidence="3">2.3.2.26</ecNumber>
    </recommendedName>
</protein>
<reference evidence="8" key="1">
    <citation type="journal article" date="2020" name="Nat. Commun.">
        <title>Large-scale genome sequencing of mycorrhizal fungi provides insights into the early evolution of symbiotic traits.</title>
        <authorList>
            <person name="Miyauchi S."/>
            <person name="Kiss E."/>
            <person name="Kuo A."/>
            <person name="Drula E."/>
            <person name="Kohler A."/>
            <person name="Sanchez-Garcia M."/>
            <person name="Morin E."/>
            <person name="Andreopoulos B."/>
            <person name="Barry K.W."/>
            <person name="Bonito G."/>
            <person name="Buee M."/>
            <person name="Carver A."/>
            <person name="Chen C."/>
            <person name="Cichocki N."/>
            <person name="Clum A."/>
            <person name="Culley D."/>
            <person name="Crous P.W."/>
            <person name="Fauchery L."/>
            <person name="Girlanda M."/>
            <person name="Hayes R.D."/>
            <person name="Keri Z."/>
            <person name="LaButti K."/>
            <person name="Lipzen A."/>
            <person name="Lombard V."/>
            <person name="Magnuson J."/>
            <person name="Maillard F."/>
            <person name="Murat C."/>
            <person name="Nolan M."/>
            <person name="Ohm R.A."/>
            <person name="Pangilinan J."/>
            <person name="Pereira M.F."/>
            <person name="Perotto S."/>
            <person name="Peter M."/>
            <person name="Pfister S."/>
            <person name="Riley R."/>
            <person name="Sitrit Y."/>
            <person name="Stielow J.B."/>
            <person name="Szollosi G."/>
            <person name="Zifcakova L."/>
            <person name="Stursova M."/>
            <person name="Spatafora J.W."/>
            <person name="Tedersoo L."/>
            <person name="Vaario L.M."/>
            <person name="Yamada A."/>
            <person name="Yan M."/>
            <person name="Wang P."/>
            <person name="Xu J."/>
            <person name="Bruns T."/>
            <person name="Baldrian P."/>
            <person name="Vilgalys R."/>
            <person name="Dunand C."/>
            <person name="Henrissat B."/>
            <person name="Grigoriev I.V."/>
            <person name="Hibbett D."/>
            <person name="Nagy L.G."/>
            <person name="Martin F.M."/>
        </authorList>
    </citation>
    <scope>NUCLEOTIDE SEQUENCE</scope>
    <source>
        <strain evidence="8">UP504</strain>
    </source>
</reference>
<dbReference type="Gene3D" id="3.30.2160.10">
    <property type="entry name" value="Hect, E3 ligase catalytic domain"/>
    <property type="match status" value="1"/>
</dbReference>
<evidence type="ECO:0000256" key="6">
    <source>
        <dbReference type="PROSITE-ProRule" id="PRU00104"/>
    </source>
</evidence>
<evidence type="ECO:0000256" key="1">
    <source>
        <dbReference type="ARBA" id="ARBA00000885"/>
    </source>
</evidence>
<gene>
    <name evidence="8" type="ORF">BS47DRAFT_1244977</name>
</gene>